<dbReference type="EMBL" id="PEIB01000007">
    <property type="protein sequence ID" value="RXJ73641.1"/>
    <property type="molecule type" value="Genomic_DNA"/>
</dbReference>
<reference evidence="2 3" key="1">
    <citation type="submission" date="2017-10" db="EMBL/GenBank/DDBJ databases">
        <title>Nyctiphanis sp. nov., isolated from the stomach of the euphausiid Nyctiphanes simplex (Hansen, 1911) in the Gulf of California.</title>
        <authorList>
            <person name="Gomez-Gil B."/>
            <person name="Aguilar-Mendez M."/>
            <person name="Lopez-Cortes A."/>
            <person name="Gomez-Gutierrez J."/>
            <person name="Roque A."/>
            <person name="Lang E."/>
            <person name="Gonzalez-Castillo A."/>
        </authorList>
    </citation>
    <scope>NUCLEOTIDE SEQUENCE [LARGE SCALE GENOMIC DNA]</scope>
    <source>
        <strain evidence="2 3">CAIM 600</strain>
    </source>
</reference>
<gene>
    <name evidence="2" type="ORF">CS022_07765</name>
</gene>
<accession>A0A4Q0YX52</accession>
<proteinExistence type="predicted"/>
<evidence type="ECO:0000313" key="2">
    <source>
        <dbReference type="EMBL" id="RXJ73641.1"/>
    </source>
</evidence>
<protein>
    <submittedName>
        <fullName evidence="2">Uncharacterized protein</fullName>
    </submittedName>
</protein>
<organism evidence="2 3">
    <name type="scientific">Veronia nyctiphanis</name>
    <dbReference type="NCBI Taxonomy" id="1278244"/>
    <lineage>
        <taxon>Bacteria</taxon>
        <taxon>Pseudomonadati</taxon>
        <taxon>Pseudomonadota</taxon>
        <taxon>Gammaproteobacteria</taxon>
        <taxon>Vibrionales</taxon>
        <taxon>Vibrionaceae</taxon>
        <taxon>Veronia</taxon>
    </lineage>
</organism>
<dbReference type="AlphaFoldDB" id="A0A4Q0YX52"/>
<feature type="region of interest" description="Disordered" evidence="1">
    <location>
        <begin position="1"/>
        <end position="23"/>
    </location>
</feature>
<comment type="caution">
    <text evidence="2">The sequence shown here is derived from an EMBL/GenBank/DDBJ whole genome shotgun (WGS) entry which is preliminary data.</text>
</comment>
<sequence>MINGNDWRHRNVSRPGIPTTIGEGAAAERRIVTDPTKPTVIIAGRDFHDTQIRLRNKEDRVIFREPPTKNINIISDYPPNIQFEFEEGRSDVSMNSKKDQIVRWSSRDNDNRFHGRVGQTHDTYSFNNEPLVNVYYDNTVT</sequence>
<dbReference type="Proteomes" id="UP000290287">
    <property type="component" value="Unassembled WGS sequence"/>
</dbReference>
<keyword evidence="3" id="KW-1185">Reference proteome</keyword>
<name>A0A4Q0YX52_9GAMM</name>
<evidence type="ECO:0000313" key="3">
    <source>
        <dbReference type="Proteomes" id="UP000290287"/>
    </source>
</evidence>
<evidence type="ECO:0000256" key="1">
    <source>
        <dbReference type="SAM" id="MobiDB-lite"/>
    </source>
</evidence>